<comment type="caution">
    <text evidence="1">The sequence shown here is derived from an EMBL/GenBank/DDBJ whole genome shotgun (WGS) entry which is preliminary data.</text>
</comment>
<evidence type="ECO:0000313" key="1">
    <source>
        <dbReference type="EMBL" id="KAJ0226489.1"/>
    </source>
</evidence>
<protein>
    <submittedName>
        <fullName evidence="1">Uncharacterized protein</fullName>
    </submittedName>
</protein>
<name>A0A9R1XX70_LACSA</name>
<sequence length="244" mass="27424">MAVIRSYKLPNITDLTVSSAKNEVNFGVKLGSLKQVLFFNCGKLENYNCPNSVENLVIRDYDSLTSLTFSAVHEHLFGLTSLEIRFCKNLKLFPHEYFQSLTSLEELEIHDCPSIDYSFPCGLWPTNIRKLTIGCLKKPMPEWGPQNFPARLLELYLHGKNSGVVSFAVADDVGNTTTTPSSSSSFLLPPSLVSLTLWKFTDVESFSEVLQHLPCLKRLDILSCPKIRDLNTTFDPSNLTIRVV</sequence>
<reference evidence="1 2" key="1">
    <citation type="journal article" date="2017" name="Nat. Commun.">
        <title>Genome assembly with in vitro proximity ligation data and whole-genome triplication in lettuce.</title>
        <authorList>
            <person name="Reyes-Chin-Wo S."/>
            <person name="Wang Z."/>
            <person name="Yang X."/>
            <person name="Kozik A."/>
            <person name="Arikit S."/>
            <person name="Song C."/>
            <person name="Xia L."/>
            <person name="Froenicke L."/>
            <person name="Lavelle D.O."/>
            <person name="Truco M.J."/>
            <person name="Xia R."/>
            <person name="Zhu S."/>
            <person name="Xu C."/>
            <person name="Xu H."/>
            <person name="Xu X."/>
            <person name="Cox K."/>
            <person name="Korf I."/>
            <person name="Meyers B.C."/>
            <person name="Michelmore R.W."/>
        </authorList>
    </citation>
    <scope>NUCLEOTIDE SEQUENCE [LARGE SCALE GENOMIC DNA]</scope>
    <source>
        <strain evidence="2">cv. Salinas</strain>
        <tissue evidence="1">Seedlings</tissue>
    </source>
</reference>
<dbReference type="Gene3D" id="3.80.10.10">
    <property type="entry name" value="Ribonuclease Inhibitor"/>
    <property type="match status" value="2"/>
</dbReference>
<gene>
    <name evidence="1" type="ORF">LSAT_V11C100039030</name>
</gene>
<dbReference type="AlphaFoldDB" id="A0A9R1XX70"/>
<keyword evidence="2" id="KW-1185">Reference proteome</keyword>
<dbReference type="PANTHER" id="PTHR34630">
    <property type="entry name" value="OS11G0677101 PROTEIN"/>
    <property type="match status" value="1"/>
</dbReference>
<dbReference type="Proteomes" id="UP000235145">
    <property type="component" value="Unassembled WGS sequence"/>
</dbReference>
<proteinExistence type="predicted"/>
<organism evidence="1 2">
    <name type="scientific">Lactuca sativa</name>
    <name type="common">Garden lettuce</name>
    <dbReference type="NCBI Taxonomy" id="4236"/>
    <lineage>
        <taxon>Eukaryota</taxon>
        <taxon>Viridiplantae</taxon>
        <taxon>Streptophyta</taxon>
        <taxon>Embryophyta</taxon>
        <taxon>Tracheophyta</taxon>
        <taxon>Spermatophyta</taxon>
        <taxon>Magnoliopsida</taxon>
        <taxon>eudicotyledons</taxon>
        <taxon>Gunneridae</taxon>
        <taxon>Pentapetalae</taxon>
        <taxon>asterids</taxon>
        <taxon>campanulids</taxon>
        <taxon>Asterales</taxon>
        <taxon>Asteraceae</taxon>
        <taxon>Cichorioideae</taxon>
        <taxon>Cichorieae</taxon>
        <taxon>Lactucinae</taxon>
        <taxon>Lactuca</taxon>
    </lineage>
</organism>
<dbReference type="InterPro" id="IPR032675">
    <property type="entry name" value="LRR_dom_sf"/>
</dbReference>
<dbReference type="EMBL" id="NBSK02000001">
    <property type="protein sequence ID" value="KAJ0226489.1"/>
    <property type="molecule type" value="Genomic_DNA"/>
</dbReference>
<accession>A0A9R1XX70</accession>
<dbReference type="SUPFAM" id="SSF52047">
    <property type="entry name" value="RNI-like"/>
    <property type="match status" value="1"/>
</dbReference>
<evidence type="ECO:0000313" key="2">
    <source>
        <dbReference type="Proteomes" id="UP000235145"/>
    </source>
</evidence>
<dbReference type="PANTHER" id="PTHR34630:SF34">
    <property type="entry name" value="OS11G0245800 PROTEIN"/>
    <property type="match status" value="1"/>
</dbReference>